<evidence type="ECO:0000313" key="3">
    <source>
        <dbReference type="EMBL" id="KAE8240276.1"/>
    </source>
</evidence>
<reference evidence="3" key="2">
    <citation type="journal article" date="2019" name="IMA Fungus">
        <title>Genome sequencing and comparison of five Tilletia species to identify candidate genes for the detection of regulated species infecting wheat.</title>
        <authorList>
            <person name="Nguyen H.D.T."/>
            <person name="Sultana T."/>
            <person name="Kesanakurti P."/>
            <person name="Hambleton S."/>
        </authorList>
    </citation>
    <scope>NUCLEOTIDE SEQUENCE</scope>
    <source>
        <strain evidence="3">DAOMC 236416</strain>
    </source>
</reference>
<dbReference type="NCBIfam" id="NF033545">
    <property type="entry name" value="transpos_IS630"/>
    <property type="match status" value="1"/>
</dbReference>
<dbReference type="Proteomes" id="UP000077521">
    <property type="component" value="Unassembled WGS sequence"/>
</dbReference>
<feature type="domain" description="Tc1-like transposase DDE" evidence="1">
    <location>
        <begin position="139"/>
        <end position="281"/>
    </location>
</feature>
<dbReference type="SUPFAM" id="SSF46689">
    <property type="entry name" value="Homeodomain-like"/>
    <property type="match status" value="1"/>
</dbReference>
<dbReference type="PANTHER" id="PTHR46564:SF1">
    <property type="entry name" value="TRANSPOSASE"/>
    <property type="match status" value="1"/>
</dbReference>
<evidence type="ECO:0000313" key="4">
    <source>
        <dbReference type="Proteomes" id="UP000077521"/>
    </source>
</evidence>
<protein>
    <recommendedName>
        <fullName evidence="5">Tc1-like transposase DDE domain-containing protein</fullName>
    </recommendedName>
</protein>
<organism evidence="3 4">
    <name type="scientific">Tilletia indica</name>
    <dbReference type="NCBI Taxonomy" id="43049"/>
    <lineage>
        <taxon>Eukaryota</taxon>
        <taxon>Fungi</taxon>
        <taxon>Dikarya</taxon>
        <taxon>Basidiomycota</taxon>
        <taxon>Ustilaginomycotina</taxon>
        <taxon>Exobasidiomycetes</taxon>
        <taxon>Tilletiales</taxon>
        <taxon>Tilletiaceae</taxon>
        <taxon>Tilletia</taxon>
    </lineage>
</organism>
<dbReference type="PANTHER" id="PTHR46564">
    <property type="entry name" value="TRANSPOSASE"/>
    <property type="match status" value="1"/>
</dbReference>
<gene>
    <name evidence="3" type="ORF">A4X13_0g7873</name>
</gene>
<keyword evidence="4" id="KW-1185">Reference proteome</keyword>
<name>A0A8T8SHI8_9BASI</name>
<dbReference type="InterPro" id="IPR047655">
    <property type="entry name" value="Transpos_IS630-like"/>
</dbReference>
<dbReference type="Gene3D" id="3.30.420.10">
    <property type="entry name" value="Ribonuclease H-like superfamily/Ribonuclease H"/>
    <property type="match status" value="1"/>
</dbReference>
<sequence length="309" mass="35769">MPYRTIDPAAEKLALQLLRDQRITKKDIVKYGVMSKPTLYRRLSKQPNQRFTPGRPRLLSPLGLKFLMEVIACRPEMYLDEIRDYLRAAEGLEVSISTVHRILTRAGISWKKAHNVARERSQPKREAYRLHMERYQADQLVFGDETAYDARDGARLYGWSVLGQLAPVPRPYQRGTRLSCIAGLTSEGLIAPWTVRGACNEDLFHTYLLLELLPQMQPYPEPHSVLVLDNASIHHSDRIRRLVEDDFGCRLEFLPPYSPDFNPIERAFSKIKQHFRRHQAICVEAENFYAATRTVTEEDCQAWIRLAGY</sequence>
<dbReference type="InterPro" id="IPR036397">
    <property type="entry name" value="RNaseH_sf"/>
</dbReference>
<evidence type="ECO:0008006" key="5">
    <source>
        <dbReference type="Google" id="ProtNLM"/>
    </source>
</evidence>
<proteinExistence type="predicted"/>
<dbReference type="InterPro" id="IPR025959">
    <property type="entry name" value="Winged_HTH_dom"/>
</dbReference>
<reference evidence="3" key="1">
    <citation type="submission" date="2016-04" db="EMBL/GenBank/DDBJ databases">
        <authorList>
            <person name="Nguyen H.D."/>
            <person name="Samba Siva P."/>
            <person name="Cullis J."/>
            <person name="Levesque C.A."/>
            <person name="Hambleton S."/>
        </authorList>
    </citation>
    <scope>NUCLEOTIDE SEQUENCE</scope>
    <source>
        <strain evidence="3">DAOMC 236416</strain>
    </source>
</reference>
<dbReference type="InterPro" id="IPR009057">
    <property type="entry name" value="Homeodomain-like_sf"/>
</dbReference>
<accession>A0A8T8SHI8</accession>
<dbReference type="AlphaFoldDB" id="A0A8T8SHI8"/>
<dbReference type="InterPro" id="IPR038717">
    <property type="entry name" value="Tc1-like_DDE_dom"/>
</dbReference>
<dbReference type="GO" id="GO:0003676">
    <property type="term" value="F:nucleic acid binding"/>
    <property type="evidence" value="ECO:0007669"/>
    <property type="project" value="InterPro"/>
</dbReference>
<dbReference type="Pfam" id="PF13358">
    <property type="entry name" value="DDE_3"/>
    <property type="match status" value="1"/>
</dbReference>
<comment type="caution">
    <text evidence="3">The sequence shown here is derived from an EMBL/GenBank/DDBJ whole genome shotgun (WGS) entry which is preliminary data.</text>
</comment>
<dbReference type="Pfam" id="PF13592">
    <property type="entry name" value="HTH_33"/>
    <property type="match status" value="1"/>
</dbReference>
<dbReference type="EMBL" id="LWDF02001121">
    <property type="protein sequence ID" value="KAE8240276.1"/>
    <property type="molecule type" value="Genomic_DNA"/>
</dbReference>
<evidence type="ECO:0000259" key="1">
    <source>
        <dbReference type="Pfam" id="PF13358"/>
    </source>
</evidence>
<evidence type="ECO:0000259" key="2">
    <source>
        <dbReference type="Pfam" id="PF13592"/>
    </source>
</evidence>
<feature type="domain" description="Winged helix-turn helix" evidence="2">
    <location>
        <begin position="79"/>
        <end position="127"/>
    </location>
</feature>